<dbReference type="GO" id="GO:0070212">
    <property type="term" value="P:protein poly-ADP-ribosylation"/>
    <property type="evidence" value="ECO:0007669"/>
    <property type="project" value="TreeGrafter"/>
</dbReference>
<feature type="domain" description="BRCT" evidence="8">
    <location>
        <begin position="26"/>
        <end position="103"/>
    </location>
</feature>
<gene>
    <name evidence="10" type="ORF">WHR41_00238</name>
</gene>
<dbReference type="GeneID" id="96001682"/>
<evidence type="ECO:0000259" key="9">
    <source>
        <dbReference type="PROSITE" id="PS51977"/>
    </source>
</evidence>
<name>A0AB34L1N4_9PEZI</name>
<evidence type="ECO:0000256" key="2">
    <source>
        <dbReference type="ARBA" id="ARBA00022676"/>
    </source>
</evidence>
<sequence>MKPLAKTHIHILFPIQSWASKPSWTRDKIAGWVTSAGAVLQKDLDEATTHLVVDEKAWRSRVRAVERALEANGRGGKVLVVMPEWLEECLEAQKKFPVKEFLWERAEGRGKKKRGDAEGGDGEEGREEGRGFGSMMGEVFQESTEQFVDERARRALEARIEGEERVRREVERAEAVRREAEKKVQEQKRKEHAAAMRKTAKMGRGLEFTESHHVYKDSTGFEYDVILTKVNIYSNTNERVILTIFESNDDQNKHYACNFHFAGTGKQPRNNVLEPPQTNLETAFRLFRKAFQEKTGVNWDDRIKAHNERIRTREREREEATLPNGRINEHYKSRTRLEEEAIPFEQRKFEYMPPMYSARGLLPDGRDEAPQSVRRTFQGRRRLFRTSDSTAQPAEKKQNHQADLTEHQTVETTAEPDNVAAQQPELNDLMAGLQDYASQDLNFDAGELTQEQQNFDFGQDEARSELGAGDFEMPGYDASQWTAPGDSGSVPAVAADAEILEPGTLGDGQTQLATRIGEDLLGKRKRDEGDAGDSSEPAKRFESESSAPSEA</sequence>
<evidence type="ECO:0000313" key="10">
    <source>
        <dbReference type="EMBL" id="KAL1591028.1"/>
    </source>
</evidence>
<keyword evidence="3" id="KW-0808">Transferase</keyword>
<protein>
    <recommendedName>
        <fullName evidence="1">NAD(+) ADP-ribosyltransferase</fullName>
        <ecNumber evidence="1">2.4.2.30</ecNumber>
    </recommendedName>
</protein>
<dbReference type="GO" id="GO:1990404">
    <property type="term" value="F:NAD+-protein mono-ADP-ribosyltransferase activity"/>
    <property type="evidence" value="ECO:0007669"/>
    <property type="project" value="TreeGrafter"/>
</dbReference>
<dbReference type="InterPro" id="IPR008893">
    <property type="entry name" value="WGR_domain"/>
</dbReference>
<evidence type="ECO:0000313" key="11">
    <source>
        <dbReference type="Proteomes" id="UP000803884"/>
    </source>
</evidence>
<dbReference type="PROSITE" id="PS50172">
    <property type="entry name" value="BRCT"/>
    <property type="match status" value="1"/>
</dbReference>
<evidence type="ECO:0000256" key="4">
    <source>
        <dbReference type="ARBA" id="ARBA00023027"/>
    </source>
</evidence>
<dbReference type="InterPro" id="IPR050800">
    <property type="entry name" value="ARTD/PARP"/>
</dbReference>
<evidence type="ECO:0000256" key="1">
    <source>
        <dbReference type="ARBA" id="ARBA00012020"/>
    </source>
</evidence>
<accession>A0AB34L1N4</accession>
<dbReference type="SUPFAM" id="SSF142921">
    <property type="entry name" value="WGR domain-like"/>
    <property type="match status" value="1"/>
</dbReference>
<feature type="region of interest" description="Disordered" evidence="7">
    <location>
        <begin position="501"/>
        <end position="551"/>
    </location>
</feature>
<dbReference type="PANTHER" id="PTHR10459:SF60">
    <property type="entry name" value="POLY [ADP-RIBOSE] POLYMERASE 2"/>
    <property type="match status" value="1"/>
</dbReference>
<evidence type="ECO:0000256" key="6">
    <source>
        <dbReference type="SAM" id="Coils"/>
    </source>
</evidence>
<dbReference type="GO" id="GO:0006302">
    <property type="term" value="P:double-strand break repair"/>
    <property type="evidence" value="ECO:0007669"/>
    <property type="project" value="TreeGrafter"/>
</dbReference>
<feature type="compositionally biased region" description="Basic and acidic residues" evidence="7">
    <location>
        <begin position="516"/>
        <end position="529"/>
    </location>
</feature>
<dbReference type="Gene3D" id="3.40.50.10190">
    <property type="entry name" value="BRCT domain"/>
    <property type="match status" value="1"/>
</dbReference>
<comment type="catalytic activity">
    <reaction evidence="5">
        <text>NAD(+) + (ADP-D-ribosyl)n-acceptor = nicotinamide + (ADP-D-ribosyl)n+1-acceptor + H(+).</text>
        <dbReference type="EC" id="2.4.2.30"/>
    </reaction>
</comment>
<feature type="domain" description="WGR" evidence="9">
    <location>
        <begin position="211"/>
        <end position="312"/>
    </location>
</feature>
<keyword evidence="2" id="KW-0328">Glycosyltransferase</keyword>
<dbReference type="InterPro" id="IPR001357">
    <property type="entry name" value="BRCT_dom"/>
</dbReference>
<reference evidence="10 11" key="1">
    <citation type="journal article" date="2020" name="Microbiol. Resour. Announc.">
        <title>Draft Genome Sequence of a Cladosporium Species Isolated from the Mesophotic Ascidian Didemnum maculosum.</title>
        <authorList>
            <person name="Gioti A."/>
            <person name="Siaperas R."/>
            <person name="Nikolaivits E."/>
            <person name="Le Goff G."/>
            <person name="Ouazzani J."/>
            <person name="Kotoulas G."/>
            <person name="Topakas E."/>
        </authorList>
    </citation>
    <scope>NUCLEOTIDE SEQUENCE [LARGE SCALE GENOMIC DNA]</scope>
    <source>
        <strain evidence="10 11">TM138-S3</strain>
    </source>
</reference>
<dbReference type="SUPFAM" id="SSF52113">
    <property type="entry name" value="BRCT domain"/>
    <property type="match status" value="1"/>
</dbReference>
<dbReference type="EC" id="2.4.2.30" evidence="1"/>
<evidence type="ECO:0000259" key="8">
    <source>
        <dbReference type="PROSITE" id="PS50172"/>
    </source>
</evidence>
<dbReference type="AlphaFoldDB" id="A0AB34L1N4"/>
<dbReference type="PROSITE" id="PS51977">
    <property type="entry name" value="WGR"/>
    <property type="match status" value="1"/>
</dbReference>
<keyword evidence="4" id="KW-0520">NAD</keyword>
<feature type="coiled-coil region" evidence="6">
    <location>
        <begin position="153"/>
        <end position="190"/>
    </location>
</feature>
<dbReference type="Pfam" id="PF00533">
    <property type="entry name" value="BRCT"/>
    <property type="match status" value="1"/>
</dbReference>
<evidence type="ECO:0000256" key="7">
    <source>
        <dbReference type="SAM" id="MobiDB-lite"/>
    </source>
</evidence>
<dbReference type="EMBL" id="JAAQHG020000001">
    <property type="protein sequence ID" value="KAL1591028.1"/>
    <property type="molecule type" value="Genomic_DNA"/>
</dbReference>
<dbReference type="InterPro" id="IPR036930">
    <property type="entry name" value="WGR_dom_sf"/>
</dbReference>
<dbReference type="RefSeq" id="XP_069234133.1">
    <property type="nucleotide sequence ID" value="XM_069368844.1"/>
</dbReference>
<evidence type="ECO:0000256" key="5">
    <source>
        <dbReference type="ARBA" id="ARBA00033987"/>
    </source>
</evidence>
<organism evidence="10 11">
    <name type="scientific">Cladosporium halotolerans</name>
    <dbReference type="NCBI Taxonomy" id="1052096"/>
    <lineage>
        <taxon>Eukaryota</taxon>
        <taxon>Fungi</taxon>
        <taxon>Dikarya</taxon>
        <taxon>Ascomycota</taxon>
        <taxon>Pezizomycotina</taxon>
        <taxon>Dothideomycetes</taxon>
        <taxon>Dothideomycetidae</taxon>
        <taxon>Cladosporiales</taxon>
        <taxon>Cladosporiaceae</taxon>
        <taxon>Cladosporium</taxon>
    </lineage>
</organism>
<feature type="region of interest" description="Disordered" evidence="7">
    <location>
        <begin position="379"/>
        <end position="404"/>
    </location>
</feature>
<comment type="caution">
    <text evidence="10">The sequence shown here is derived from an EMBL/GenBank/DDBJ whole genome shotgun (WGS) entry which is preliminary data.</text>
</comment>
<keyword evidence="6" id="KW-0175">Coiled coil</keyword>
<dbReference type="PANTHER" id="PTHR10459">
    <property type="entry name" value="DNA LIGASE"/>
    <property type="match status" value="1"/>
</dbReference>
<dbReference type="InterPro" id="IPR036420">
    <property type="entry name" value="BRCT_dom_sf"/>
</dbReference>
<feature type="compositionally biased region" description="Basic and acidic residues" evidence="7">
    <location>
        <begin position="394"/>
        <end position="404"/>
    </location>
</feature>
<keyword evidence="11" id="KW-1185">Reference proteome</keyword>
<proteinExistence type="predicted"/>
<dbReference type="GO" id="GO:0005730">
    <property type="term" value="C:nucleolus"/>
    <property type="evidence" value="ECO:0007669"/>
    <property type="project" value="TreeGrafter"/>
</dbReference>
<dbReference type="GO" id="GO:0003950">
    <property type="term" value="F:NAD+ poly-ADP-ribosyltransferase activity"/>
    <property type="evidence" value="ECO:0007669"/>
    <property type="project" value="UniProtKB-EC"/>
</dbReference>
<dbReference type="Proteomes" id="UP000803884">
    <property type="component" value="Unassembled WGS sequence"/>
</dbReference>
<evidence type="ECO:0000256" key="3">
    <source>
        <dbReference type="ARBA" id="ARBA00022679"/>
    </source>
</evidence>
<feature type="region of interest" description="Disordered" evidence="7">
    <location>
        <begin position="109"/>
        <end position="132"/>
    </location>
</feature>